<dbReference type="InterPro" id="IPR050738">
    <property type="entry name" value="Sulfatase"/>
</dbReference>
<proteinExistence type="inferred from homology"/>
<dbReference type="CDD" id="cd16155">
    <property type="entry name" value="sulfatase_like"/>
    <property type="match status" value="1"/>
</dbReference>
<gene>
    <name evidence="8" type="ORF">FUAX_50300</name>
</gene>
<organism evidence="8 9">
    <name type="scientific">Fulvitalea axinellae</name>
    <dbReference type="NCBI Taxonomy" id="1182444"/>
    <lineage>
        <taxon>Bacteria</taxon>
        <taxon>Pseudomonadati</taxon>
        <taxon>Bacteroidota</taxon>
        <taxon>Cytophagia</taxon>
        <taxon>Cytophagales</taxon>
        <taxon>Persicobacteraceae</taxon>
        <taxon>Fulvitalea</taxon>
    </lineage>
</organism>
<keyword evidence="9" id="KW-1185">Reference proteome</keyword>
<dbReference type="EMBL" id="AP025319">
    <property type="protein sequence ID" value="BDD12598.1"/>
    <property type="molecule type" value="Genomic_DNA"/>
</dbReference>
<keyword evidence="6" id="KW-0106">Calcium</keyword>
<dbReference type="KEGG" id="fax:FUAX_50300"/>
<sequence>MFSRKRLIRRAVGLLAWTGILTFQDIEVRAQGKKPNFLFIIADDVTYEGVQALGDLNIRTPNLDRLVREGTTFTHAYNMGAWRGGVCTASRTMLNTGMYLWKSQRHAEVIPAEEWRTYPFWSKTMSKAGYETYFTGKWHVKRINPKNLFDHVSDVRGGMPNQTKEGYFRPKHENDTSWLPWDKSKRGFWKGGQHWTEKLADTGRRYIRQAAKSEKPFFMYLAFNAAHDPRQAPKSYVDSYPVGGVKTPENFMAEYPDFETLFPDGKMRDENLAPFPRTEYSIKVNRREYYALITYMDEQLGRILDALEESGQVDNTYIVFTADHGLAVGRHGLLGKQNMYDHSLRVPFMILGPKIPKGKKIDTPMYLQDAMPTALEVAGIPKPDYVRFKSVLPVIRGERKSNLDAVYGAFMANQRCVIDDGYKLILYPGKGTVKLFDLGKDKSEMVNLAGKPKYRKRIRRLYGTLKELQKENSDTLKLDKYYPQLVSGI</sequence>
<comment type="cofactor">
    <cofactor evidence="1">
        <name>Ca(2+)</name>
        <dbReference type="ChEBI" id="CHEBI:29108"/>
    </cofactor>
</comment>
<reference evidence="8 9" key="1">
    <citation type="submission" date="2021-12" db="EMBL/GenBank/DDBJ databases">
        <title>Genome sequencing of bacteria with rrn-lacking chromosome and rrn-plasmid.</title>
        <authorList>
            <person name="Anda M."/>
            <person name="Iwasaki W."/>
        </authorList>
    </citation>
    <scope>NUCLEOTIDE SEQUENCE [LARGE SCALE GENOMIC DNA]</scope>
    <source>
        <strain evidence="8 9">DSM 100852</strain>
        <plasmid evidence="8 9">pFA5</plasmid>
    </source>
</reference>
<evidence type="ECO:0000256" key="2">
    <source>
        <dbReference type="ARBA" id="ARBA00008779"/>
    </source>
</evidence>
<dbReference type="GO" id="GO:0046872">
    <property type="term" value="F:metal ion binding"/>
    <property type="evidence" value="ECO:0007669"/>
    <property type="project" value="UniProtKB-KW"/>
</dbReference>
<comment type="similarity">
    <text evidence="2">Belongs to the sulfatase family.</text>
</comment>
<feature type="domain" description="Sulfatase N-terminal" evidence="7">
    <location>
        <begin position="35"/>
        <end position="380"/>
    </location>
</feature>
<keyword evidence="8" id="KW-0614">Plasmid</keyword>
<geneLocation type="plasmid" evidence="8 9">
    <name>pFA5</name>
</geneLocation>
<dbReference type="GO" id="GO:0004065">
    <property type="term" value="F:arylsulfatase activity"/>
    <property type="evidence" value="ECO:0007669"/>
    <property type="project" value="TreeGrafter"/>
</dbReference>
<evidence type="ECO:0000256" key="6">
    <source>
        <dbReference type="ARBA" id="ARBA00022837"/>
    </source>
</evidence>
<evidence type="ECO:0000256" key="3">
    <source>
        <dbReference type="ARBA" id="ARBA00022723"/>
    </source>
</evidence>
<keyword evidence="3" id="KW-0479">Metal-binding</keyword>
<dbReference type="Proteomes" id="UP001348817">
    <property type="component" value="Plasmid pFA5"/>
</dbReference>
<dbReference type="AlphaFoldDB" id="A0AAU9CQZ2"/>
<evidence type="ECO:0000256" key="4">
    <source>
        <dbReference type="ARBA" id="ARBA00022729"/>
    </source>
</evidence>
<dbReference type="PANTHER" id="PTHR42693:SF42">
    <property type="entry name" value="ARYLSULFATASE G"/>
    <property type="match status" value="1"/>
</dbReference>
<dbReference type="RefSeq" id="WP_338395748.1">
    <property type="nucleotide sequence ID" value="NZ_AP025319.1"/>
</dbReference>
<evidence type="ECO:0000256" key="1">
    <source>
        <dbReference type="ARBA" id="ARBA00001913"/>
    </source>
</evidence>
<evidence type="ECO:0000313" key="8">
    <source>
        <dbReference type="EMBL" id="BDD12598.1"/>
    </source>
</evidence>
<dbReference type="SUPFAM" id="SSF53649">
    <property type="entry name" value="Alkaline phosphatase-like"/>
    <property type="match status" value="1"/>
</dbReference>
<keyword evidence="5" id="KW-0378">Hydrolase</keyword>
<keyword evidence="4" id="KW-0732">Signal</keyword>
<evidence type="ECO:0000313" key="9">
    <source>
        <dbReference type="Proteomes" id="UP001348817"/>
    </source>
</evidence>
<evidence type="ECO:0000256" key="5">
    <source>
        <dbReference type="ARBA" id="ARBA00022801"/>
    </source>
</evidence>
<dbReference type="PANTHER" id="PTHR42693">
    <property type="entry name" value="ARYLSULFATASE FAMILY MEMBER"/>
    <property type="match status" value="1"/>
</dbReference>
<evidence type="ECO:0000259" key="7">
    <source>
        <dbReference type="Pfam" id="PF00884"/>
    </source>
</evidence>
<protein>
    <submittedName>
        <fullName evidence="8">Choline-sulfatase</fullName>
    </submittedName>
</protein>
<dbReference type="Gene3D" id="3.40.720.10">
    <property type="entry name" value="Alkaline Phosphatase, subunit A"/>
    <property type="match status" value="1"/>
</dbReference>
<dbReference type="Pfam" id="PF00884">
    <property type="entry name" value="Sulfatase"/>
    <property type="match status" value="1"/>
</dbReference>
<dbReference type="InterPro" id="IPR000917">
    <property type="entry name" value="Sulfatase_N"/>
</dbReference>
<dbReference type="InterPro" id="IPR017850">
    <property type="entry name" value="Alkaline_phosphatase_core_sf"/>
</dbReference>
<accession>A0AAU9CQZ2</accession>
<name>A0AAU9CQZ2_9BACT</name>